<protein>
    <submittedName>
        <fullName evidence="3">Deoxyguanosinetriphosphate triphosphohydrolase</fullName>
    </submittedName>
</protein>
<comment type="caution">
    <text evidence="3">The sequence shown here is derived from an EMBL/GenBank/DDBJ whole genome shotgun (WGS) entry which is preliminary data.</text>
</comment>
<evidence type="ECO:0000256" key="1">
    <source>
        <dbReference type="ARBA" id="ARBA00022801"/>
    </source>
</evidence>
<dbReference type="PANTHER" id="PTHR11373:SF4">
    <property type="entry name" value="DEOXYNUCLEOSIDE TRIPHOSPHATE TRIPHOSPHOHYDROLASE SAMHD1"/>
    <property type="match status" value="1"/>
</dbReference>
<evidence type="ECO:0000313" key="4">
    <source>
        <dbReference type="Proteomes" id="UP000030185"/>
    </source>
</evidence>
<dbReference type="CDD" id="cd00077">
    <property type="entry name" value="HDc"/>
    <property type="match status" value="1"/>
</dbReference>
<keyword evidence="4" id="KW-1185">Reference proteome</keyword>
<dbReference type="SUPFAM" id="SSF109604">
    <property type="entry name" value="HD-domain/PDEase-like"/>
    <property type="match status" value="1"/>
</dbReference>
<reference evidence="3 4" key="1">
    <citation type="submission" date="2014-09" db="EMBL/GenBank/DDBJ databases">
        <title>Sporocytophaga myxococcoides PG-01 genome sequencing.</title>
        <authorList>
            <person name="Liu L."/>
            <person name="Gao P.J."/>
            <person name="Chen G.J."/>
            <person name="Wang L.S."/>
        </authorList>
    </citation>
    <scope>NUCLEOTIDE SEQUENCE [LARGE SCALE GENOMIC DNA]</scope>
    <source>
        <strain evidence="3 4">PG-01</strain>
    </source>
</reference>
<dbReference type="PROSITE" id="PS51831">
    <property type="entry name" value="HD"/>
    <property type="match status" value="1"/>
</dbReference>
<keyword evidence="1 3" id="KW-0378">Hydrolase</keyword>
<dbReference type="STRING" id="153721.MYP_1482"/>
<dbReference type="InterPro" id="IPR050135">
    <property type="entry name" value="dGTPase-like"/>
</dbReference>
<dbReference type="GO" id="GO:0006203">
    <property type="term" value="P:dGTP catabolic process"/>
    <property type="evidence" value="ECO:0007669"/>
    <property type="project" value="TreeGrafter"/>
</dbReference>
<dbReference type="Proteomes" id="UP000030185">
    <property type="component" value="Unassembled WGS sequence"/>
</dbReference>
<name>A0A098LCY2_9BACT</name>
<dbReference type="InterPro" id="IPR006674">
    <property type="entry name" value="HD_domain"/>
</dbReference>
<gene>
    <name evidence="3" type="ORF">MYP_1482</name>
</gene>
<dbReference type="AlphaFoldDB" id="A0A098LCY2"/>
<sequence length="428" mass="49112">MFPGHESDFFRNRLTHSIEVYQIARSIACRLNISEETLENNFIDLDIIEFAGLAHDLGHPPFGHVGEYALDFCMKPYGGFEGNAQTLRILTKLEKKGMHEDTNEKVGLNLTYRTLASILKYDEPIPNKREVLDSLAKGYYMSELDLVNKIKENVTGQANFKASRGDNAFKTIECSIMDLADDIAYSTYDLEDAFKGNFLTPLNFLNPSDKVLEEMTKRLNKKASDKNYTRKEIKSGLREIFAEWCGGYFEKIVSQTKEENQGDSHELLYNVIGAGQEISENVARDGYSRNYITSTLVDQAINSVCFHYNDKIPALSSVSFSEERKFKVELLKNFVYVSIIESSLISVPSYRGYEIVRFIFNSLSNEERNKEGYKLLPIDYKNAYEEANEKEEKYRVICDFIAGMTDRYAIEFYGRLTSENPETIFKQV</sequence>
<dbReference type="eggNOG" id="COG0232">
    <property type="taxonomic scope" value="Bacteria"/>
</dbReference>
<dbReference type="GO" id="GO:0008832">
    <property type="term" value="F:dGTPase activity"/>
    <property type="evidence" value="ECO:0007669"/>
    <property type="project" value="TreeGrafter"/>
</dbReference>
<dbReference type="InterPro" id="IPR003607">
    <property type="entry name" value="HD/PDEase_dom"/>
</dbReference>
<dbReference type="Pfam" id="PF01966">
    <property type="entry name" value="HD"/>
    <property type="match status" value="1"/>
</dbReference>
<dbReference type="SMART" id="SM00471">
    <property type="entry name" value="HDc"/>
    <property type="match status" value="1"/>
</dbReference>
<organism evidence="3 4">
    <name type="scientific">Sporocytophaga myxococcoides</name>
    <dbReference type="NCBI Taxonomy" id="153721"/>
    <lineage>
        <taxon>Bacteria</taxon>
        <taxon>Pseudomonadati</taxon>
        <taxon>Bacteroidota</taxon>
        <taxon>Cytophagia</taxon>
        <taxon>Cytophagales</taxon>
        <taxon>Cytophagaceae</taxon>
        <taxon>Sporocytophaga</taxon>
    </lineage>
</organism>
<dbReference type="PANTHER" id="PTHR11373">
    <property type="entry name" value="DEOXYNUCLEOSIDE TRIPHOSPHATE TRIPHOSPHOHYDROLASE"/>
    <property type="match status" value="1"/>
</dbReference>
<evidence type="ECO:0000259" key="2">
    <source>
        <dbReference type="PROSITE" id="PS51831"/>
    </source>
</evidence>
<evidence type="ECO:0000313" key="3">
    <source>
        <dbReference type="EMBL" id="GAL84254.1"/>
    </source>
</evidence>
<dbReference type="InterPro" id="IPR026875">
    <property type="entry name" value="PHydrolase_assoc_dom"/>
</dbReference>
<dbReference type="InterPro" id="IPR006261">
    <property type="entry name" value="dGTPase"/>
</dbReference>
<accession>A0A098LCY2</accession>
<feature type="domain" description="HD" evidence="2">
    <location>
        <begin position="13"/>
        <end position="186"/>
    </location>
</feature>
<dbReference type="NCBIfam" id="TIGR01353">
    <property type="entry name" value="dGTP_triPase"/>
    <property type="match status" value="1"/>
</dbReference>
<dbReference type="Gene3D" id="1.10.3210.10">
    <property type="entry name" value="Hypothetical protein af1432"/>
    <property type="match status" value="2"/>
</dbReference>
<dbReference type="EMBL" id="BBLT01000002">
    <property type="protein sequence ID" value="GAL84254.1"/>
    <property type="molecule type" value="Genomic_DNA"/>
</dbReference>
<dbReference type="Pfam" id="PF13286">
    <property type="entry name" value="HD_assoc"/>
    <property type="match status" value="1"/>
</dbReference>
<proteinExistence type="predicted"/>